<dbReference type="CDD" id="cd06222">
    <property type="entry name" value="RNase_H_like"/>
    <property type="match status" value="1"/>
</dbReference>
<evidence type="ECO:0000313" key="4">
    <source>
        <dbReference type="Proteomes" id="UP001152484"/>
    </source>
</evidence>
<feature type="domain" description="Reverse transcriptase zinc-binding" evidence="2">
    <location>
        <begin position="87"/>
        <end position="146"/>
    </location>
</feature>
<dbReference type="Pfam" id="PF13966">
    <property type="entry name" value="zf-RVT"/>
    <property type="match status" value="1"/>
</dbReference>
<proteinExistence type="predicted"/>
<dbReference type="InterPro" id="IPR002156">
    <property type="entry name" value="RNaseH_domain"/>
</dbReference>
<protein>
    <recommendedName>
        <fullName evidence="5">RNase H type-1 domain-containing protein</fullName>
    </recommendedName>
</protein>
<evidence type="ECO:0000259" key="1">
    <source>
        <dbReference type="Pfam" id="PF13456"/>
    </source>
</evidence>
<reference evidence="3" key="1">
    <citation type="submission" date="2022-07" db="EMBL/GenBank/DDBJ databases">
        <authorList>
            <person name="Macas J."/>
            <person name="Novak P."/>
            <person name="Neumann P."/>
        </authorList>
    </citation>
    <scope>NUCLEOTIDE SEQUENCE</scope>
</reference>
<sequence length="339" mass="39116">MEGGLGIRSLTDIEKAFTLKLWWKWKTDDSLLVKMMRLRYDRNGSMVPRITDSTTWKRICSANEQCLQLCSLDSSGRITWNEEDDGQFSFRTAYEEWKISKGILPISDKLQRFQQVLNLSRCPLCKNHSDTLQHLFFQCSIVKVVWQYFLSIFSIYQYPSMDYRRYWSWSSGAPKNNLESTVKQDIPGIICWTLWKTYADITWGEGGKTISSSNIITQVKFYTHNWVASQSMPKIRFIGDVLVDEGLVPKNFKIKGYKPTLIKWLKPALQWKLNVDASYLAGKASGGAVLRDQRGGFVVATSFPLRASLPLESEIRAIIFAIRWAVEEGYEDFQVETDC</sequence>
<evidence type="ECO:0008006" key="5">
    <source>
        <dbReference type="Google" id="ProtNLM"/>
    </source>
</evidence>
<dbReference type="InterPro" id="IPR053151">
    <property type="entry name" value="RNase_H-like"/>
</dbReference>
<dbReference type="Gene3D" id="3.30.420.10">
    <property type="entry name" value="Ribonuclease H-like superfamily/Ribonuclease H"/>
    <property type="match status" value="1"/>
</dbReference>
<gene>
    <name evidence="3" type="ORF">CEURO_LOCUS3083</name>
</gene>
<organism evidence="3 4">
    <name type="scientific">Cuscuta europaea</name>
    <name type="common">European dodder</name>
    <dbReference type="NCBI Taxonomy" id="41803"/>
    <lineage>
        <taxon>Eukaryota</taxon>
        <taxon>Viridiplantae</taxon>
        <taxon>Streptophyta</taxon>
        <taxon>Embryophyta</taxon>
        <taxon>Tracheophyta</taxon>
        <taxon>Spermatophyta</taxon>
        <taxon>Magnoliopsida</taxon>
        <taxon>eudicotyledons</taxon>
        <taxon>Gunneridae</taxon>
        <taxon>Pentapetalae</taxon>
        <taxon>asterids</taxon>
        <taxon>lamiids</taxon>
        <taxon>Solanales</taxon>
        <taxon>Convolvulaceae</taxon>
        <taxon>Cuscuteae</taxon>
        <taxon>Cuscuta</taxon>
        <taxon>Cuscuta subgen. Cuscuta</taxon>
    </lineage>
</organism>
<dbReference type="InterPro" id="IPR044730">
    <property type="entry name" value="RNase_H-like_dom_plant"/>
</dbReference>
<comment type="caution">
    <text evidence="3">The sequence shown here is derived from an EMBL/GenBank/DDBJ whole genome shotgun (WGS) entry which is preliminary data.</text>
</comment>
<keyword evidence="4" id="KW-1185">Reference proteome</keyword>
<dbReference type="PANTHER" id="PTHR47723:SF19">
    <property type="entry name" value="POLYNUCLEOTIDYL TRANSFERASE, RIBONUCLEASE H-LIKE SUPERFAMILY PROTEIN"/>
    <property type="match status" value="1"/>
</dbReference>
<name>A0A9P1E088_CUSEU</name>
<dbReference type="Pfam" id="PF13456">
    <property type="entry name" value="RVT_3"/>
    <property type="match status" value="1"/>
</dbReference>
<dbReference type="InterPro" id="IPR036397">
    <property type="entry name" value="RNaseH_sf"/>
</dbReference>
<dbReference type="PANTHER" id="PTHR47723">
    <property type="entry name" value="OS05G0353850 PROTEIN"/>
    <property type="match status" value="1"/>
</dbReference>
<accession>A0A9P1E088</accession>
<dbReference type="GO" id="GO:0003676">
    <property type="term" value="F:nucleic acid binding"/>
    <property type="evidence" value="ECO:0007669"/>
    <property type="project" value="InterPro"/>
</dbReference>
<dbReference type="Proteomes" id="UP001152484">
    <property type="component" value="Unassembled WGS sequence"/>
</dbReference>
<evidence type="ECO:0000313" key="3">
    <source>
        <dbReference type="EMBL" id="CAH9069148.1"/>
    </source>
</evidence>
<dbReference type="InterPro" id="IPR026960">
    <property type="entry name" value="RVT-Znf"/>
</dbReference>
<dbReference type="OrthoDB" id="1744683at2759"/>
<feature type="domain" description="RNase H type-1" evidence="1">
    <location>
        <begin position="274"/>
        <end position="339"/>
    </location>
</feature>
<evidence type="ECO:0000259" key="2">
    <source>
        <dbReference type="Pfam" id="PF13966"/>
    </source>
</evidence>
<dbReference type="GO" id="GO:0004523">
    <property type="term" value="F:RNA-DNA hybrid ribonuclease activity"/>
    <property type="evidence" value="ECO:0007669"/>
    <property type="project" value="InterPro"/>
</dbReference>
<dbReference type="EMBL" id="CAMAPE010000005">
    <property type="protein sequence ID" value="CAH9069148.1"/>
    <property type="molecule type" value="Genomic_DNA"/>
</dbReference>
<dbReference type="AlphaFoldDB" id="A0A9P1E088"/>